<dbReference type="EMBL" id="BIFS01000001">
    <property type="protein sequence ID" value="GCE21055.1"/>
    <property type="molecule type" value="Genomic_DNA"/>
</dbReference>
<organism evidence="1 2">
    <name type="scientific">Dictyobacter kobayashii</name>
    <dbReference type="NCBI Taxonomy" id="2014872"/>
    <lineage>
        <taxon>Bacteria</taxon>
        <taxon>Bacillati</taxon>
        <taxon>Chloroflexota</taxon>
        <taxon>Ktedonobacteria</taxon>
        <taxon>Ktedonobacterales</taxon>
        <taxon>Dictyobacteraceae</taxon>
        <taxon>Dictyobacter</taxon>
    </lineage>
</organism>
<reference evidence="2" key="1">
    <citation type="submission" date="2018-12" db="EMBL/GenBank/DDBJ databases">
        <title>Tengunoibacter tsumagoiensis gen. nov., sp. nov., Dictyobacter kobayashii sp. nov., D. alpinus sp. nov., and D. joshuensis sp. nov. and description of Dictyobacteraceae fam. nov. within the order Ktedonobacterales isolated from Tengu-no-mugimeshi.</title>
        <authorList>
            <person name="Wang C.M."/>
            <person name="Zheng Y."/>
            <person name="Sakai Y."/>
            <person name="Toyoda A."/>
            <person name="Minakuchi Y."/>
            <person name="Abe K."/>
            <person name="Yokota A."/>
            <person name="Yabe S."/>
        </authorList>
    </citation>
    <scope>NUCLEOTIDE SEQUENCE [LARGE SCALE GENOMIC DNA]</scope>
    <source>
        <strain evidence="2">Uno11</strain>
    </source>
</reference>
<protein>
    <submittedName>
        <fullName evidence="1">Uncharacterized protein</fullName>
    </submittedName>
</protein>
<dbReference type="Proteomes" id="UP000287188">
    <property type="component" value="Unassembled WGS sequence"/>
</dbReference>
<dbReference type="RefSeq" id="WP_126552620.1">
    <property type="nucleotide sequence ID" value="NZ_BIFS01000001.1"/>
</dbReference>
<dbReference type="OrthoDB" id="3479160at2"/>
<comment type="caution">
    <text evidence="1">The sequence shown here is derived from an EMBL/GenBank/DDBJ whole genome shotgun (WGS) entry which is preliminary data.</text>
</comment>
<keyword evidence="2" id="KW-1185">Reference proteome</keyword>
<accession>A0A402APU9</accession>
<dbReference type="AlphaFoldDB" id="A0A402APU9"/>
<evidence type="ECO:0000313" key="1">
    <source>
        <dbReference type="EMBL" id="GCE21055.1"/>
    </source>
</evidence>
<sequence length="153" mass="17241">MTVITSCLVCQAAELERLMLVTEEGVAPQEFEHNFSYANTLLLVCQQCGSGILQKYSHDPSGNVEDDGWDMYWWYVLDLTDMQTIRQLLETCPTPQDPTCNCALHHLLRTSENVDGSIKHMTTPTSHADFARLTLAQDGDNSTLQLVHRDNII</sequence>
<gene>
    <name evidence="1" type="ORF">KDK_48550</name>
</gene>
<evidence type="ECO:0000313" key="2">
    <source>
        <dbReference type="Proteomes" id="UP000287188"/>
    </source>
</evidence>
<name>A0A402APU9_9CHLR</name>
<proteinExistence type="predicted"/>